<dbReference type="GO" id="GO:0008703">
    <property type="term" value="F:5-amino-6-(5-phosphoribosylamino)uracil reductase activity"/>
    <property type="evidence" value="ECO:0007669"/>
    <property type="project" value="InterPro"/>
</dbReference>
<dbReference type="Pfam" id="PF01872">
    <property type="entry name" value="RibD_C"/>
    <property type="match status" value="1"/>
</dbReference>
<dbReference type="AlphaFoldDB" id="A0AAW4PY63"/>
<evidence type="ECO:0000313" key="2">
    <source>
        <dbReference type="EMBL" id="MBX0325968.1"/>
    </source>
</evidence>
<dbReference type="SUPFAM" id="SSF53597">
    <property type="entry name" value="Dihydrofolate reductase-like"/>
    <property type="match status" value="1"/>
</dbReference>
<dbReference type="Proteomes" id="UP001430377">
    <property type="component" value="Unassembled WGS sequence"/>
</dbReference>
<gene>
    <name evidence="2" type="ORF">EGH21_23410</name>
</gene>
<evidence type="ECO:0000259" key="1">
    <source>
        <dbReference type="Pfam" id="PF01872"/>
    </source>
</evidence>
<dbReference type="InterPro" id="IPR050765">
    <property type="entry name" value="Riboflavin_Biosynth_HTPR"/>
</dbReference>
<proteinExistence type="predicted"/>
<accession>A0AAW4PY63</accession>
<dbReference type="RefSeq" id="WP_220620821.1">
    <property type="nucleotide sequence ID" value="NZ_RKLR01000024.1"/>
</dbReference>
<protein>
    <submittedName>
        <fullName evidence="2">Dihydrofolate reductase family protein</fullName>
    </submittedName>
</protein>
<evidence type="ECO:0000313" key="3">
    <source>
        <dbReference type="Proteomes" id="UP001430377"/>
    </source>
</evidence>
<dbReference type="PANTHER" id="PTHR38011">
    <property type="entry name" value="DIHYDROFOLATE REDUCTASE FAMILY PROTEIN (AFU_ORTHOLOGUE AFUA_8G06820)"/>
    <property type="match status" value="1"/>
</dbReference>
<dbReference type="Gene3D" id="3.40.430.10">
    <property type="entry name" value="Dihydrofolate Reductase, subunit A"/>
    <property type="match status" value="1"/>
</dbReference>
<sequence length="114" mass="13084">MQVLPVSEKPTYVFTHRELSPATTAVEFADKDVTLFSKKLKQKHEHIWLVGGAKLAQSFLREKEINDLRLFFIPTLLGDGIRLFSGDYNRQRLQLLNTDSDSGGIVEHHYEIID</sequence>
<name>A0AAW4PY63_9EURY</name>
<comment type="caution">
    <text evidence="2">The sequence shown here is derived from an EMBL/GenBank/DDBJ whole genome shotgun (WGS) entry which is preliminary data.</text>
</comment>
<feature type="domain" description="Bacterial bifunctional deaminase-reductase C-terminal" evidence="1">
    <location>
        <begin position="2"/>
        <end position="105"/>
    </location>
</feature>
<dbReference type="InterPro" id="IPR024072">
    <property type="entry name" value="DHFR-like_dom_sf"/>
</dbReference>
<dbReference type="EMBL" id="RKLR01000024">
    <property type="protein sequence ID" value="MBX0325968.1"/>
    <property type="molecule type" value="Genomic_DNA"/>
</dbReference>
<dbReference type="GO" id="GO:0009231">
    <property type="term" value="P:riboflavin biosynthetic process"/>
    <property type="evidence" value="ECO:0007669"/>
    <property type="project" value="InterPro"/>
</dbReference>
<keyword evidence="3" id="KW-1185">Reference proteome</keyword>
<organism evidence="2 3">
    <name type="scientific">Haloarcula rubra</name>
    <dbReference type="NCBI Taxonomy" id="2487747"/>
    <lineage>
        <taxon>Archaea</taxon>
        <taxon>Methanobacteriati</taxon>
        <taxon>Methanobacteriota</taxon>
        <taxon>Stenosarchaea group</taxon>
        <taxon>Halobacteria</taxon>
        <taxon>Halobacteriales</taxon>
        <taxon>Haloarculaceae</taxon>
        <taxon>Haloarcula</taxon>
    </lineage>
</organism>
<dbReference type="InterPro" id="IPR002734">
    <property type="entry name" value="RibDG_C"/>
</dbReference>
<dbReference type="PANTHER" id="PTHR38011:SF11">
    <property type="entry name" value="2,5-DIAMINO-6-RIBOSYLAMINO-4(3H)-PYRIMIDINONE 5'-PHOSPHATE REDUCTASE"/>
    <property type="match status" value="1"/>
</dbReference>
<reference evidence="2 3" key="1">
    <citation type="submission" date="2021-06" db="EMBL/GenBank/DDBJ databases">
        <title>Halomicroarcula sp. a new haloarchaeum isolated from saline soil.</title>
        <authorList>
            <person name="Duran-Viseras A."/>
            <person name="Sanchez-Porro C."/>
            <person name="Ventosa A."/>
        </authorList>
    </citation>
    <scope>NUCLEOTIDE SEQUENCE [LARGE SCALE GENOMIC DNA]</scope>
    <source>
        <strain evidence="2 3">F13</strain>
    </source>
</reference>